<dbReference type="InterPro" id="IPR002543">
    <property type="entry name" value="FtsK_dom"/>
</dbReference>
<dbReference type="EMBL" id="JBGEDP010000001">
    <property type="protein sequence ID" value="MEY8013941.1"/>
    <property type="molecule type" value="Genomic_DNA"/>
</dbReference>
<accession>A0ABV4BUG8</accession>
<feature type="domain" description="FtsK" evidence="4">
    <location>
        <begin position="314"/>
        <end position="506"/>
    </location>
</feature>
<keyword evidence="6" id="KW-1185">Reference proteome</keyword>
<comment type="caution">
    <text evidence="5">The sequence shown here is derived from an EMBL/GenBank/DDBJ whole genome shotgun (WGS) entry which is preliminary data.</text>
</comment>
<feature type="region of interest" description="Disordered" evidence="3">
    <location>
        <begin position="576"/>
        <end position="643"/>
    </location>
</feature>
<dbReference type="Gene3D" id="3.40.50.300">
    <property type="entry name" value="P-loop containing nucleotide triphosphate hydrolases"/>
    <property type="match status" value="1"/>
</dbReference>
<name>A0ABV4BUG8_9MYCO</name>
<keyword evidence="1" id="KW-0067">ATP-binding</keyword>
<feature type="compositionally biased region" description="Low complexity" evidence="3">
    <location>
        <begin position="600"/>
        <end position="634"/>
    </location>
</feature>
<evidence type="ECO:0000256" key="3">
    <source>
        <dbReference type="SAM" id="MobiDB-lite"/>
    </source>
</evidence>
<dbReference type="SUPFAM" id="SSF52540">
    <property type="entry name" value="P-loop containing nucleoside triphosphate hydrolases"/>
    <property type="match status" value="1"/>
</dbReference>
<evidence type="ECO:0000313" key="6">
    <source>
        <dbReference type="Proteomes" id="UP001564760"/>
    </source>
</evidence>
<feature type="coiled-coil region" evidence="2">
    <location>
        <begin position="17"/>
        <end position="80"/>
    </location>
</feature>
<evidence type="ECO:0000313" key="5">
    <source>
        <dbReference type="EMBL" id="MEY8013941.1"/>
    </source>
</evidence>
<dbReference type="PROSITE" id="PS50901">
    <property type="entry name" value="FTSK"/>
    <property type="match status" value="1"/>
</dbReference>
<dbReference type="Proteomes" id="UP001564760">
    <property type="component" value="Unassembled WGS sequence"/>
</dbReference>
<sequence>MGLFGFGGTPGYEPTARERWQIQQAEIRERKRIAQQEAREADRIRQQMAKDELRAREERRKIAERAQAEADREAAAAEKAILTEPRTIWTGATRGNNKPIIVWDFRCEPPADVDVKVRRHGLGALVALRPGGGSFQRNDAALVSLQNKHGSTLPPEFLVAHRAALSDVVTKYPALTRLRDDGAMARVFDAAGLVMDDKTTEQMTGTYGVYPRTVTTRNVPTLTDVCIRAGGLELTYAHRDGDSVEKWKPKLPLLRSALKARGFNSDALTLHETDTGDILIRFNDRDPFSALANLTTGAWDNEKFRSLLGIDSNGREVWITWRDTSGVIIGGVAGSGKTASLLPVFRGMENNTELYVFDGKAQRDLHPLRHICRVYDNSGDIDAPLETMQRLEKLRTLRGDAIYKRLGAASFWHLTPQQRADLGVKPVFAVLDEAQVWLKPSTDKAKATIQNQIRECVENLIRMGRSAGIVVIITTQRPSAESIPTDIRDNAQLKIAFRMTNDIMTQMTLGSIPGNPQLNPSNIPISARGRFVMDTEGAGLVLGQAGYISPGDLEDALADAQPVPDQWAVAAALAGRAPEGAGAHPASASATRTQEPPAPAASGSPLDDAALLAALAEAQRRGLIPNPAQPAAQPEPSTGGFDL</sequence>
<proteinExistence type="predicted"/>
<evidence type="ECO:0000259" key="4">
    <source>
        <dbReference type="PROSITE" id="PS50901"/>
    </source>
</evidence>
<dbReference type="RefSeq" id="WP_369736603.1">
    <property type="nucleotide sequence ID" value="NZ_JBGEDP010000001.1"/>
</dbReference>
<dbReference type="InterPro" id="IPR027417">
    <property type="entry name" value="P-loop_NTPase"/>
</dbReference>
<organism evidence="5 6">
    <name type="scientific">Mycobacterium servetii</name>
    <dbReference type="NCBI Taxonomy" id="3237418"/>
    <lineage>
        <taxon>Bacteria</taxon>
        <taxon>Bacillati</taxon>
        <taxon>Actinomycetota</taxon>
        <taxon>Actinomycetes</taxon>
        <taxon>Mycobacteriales</taxon>
        <taxon>Mycobacteriaceae</taxon>
        <taxon>Mycobacterium</taxon>
    </lineage>
</organism>
<feature type="binding site" evidence="1">
    <location>
        <begin position="331"/>
        <end position="338"/>
    </location>
    <ligand>
        <name>ATP</name>
        <dbReference type="ChEBI" id="CHEBI:30616"/>
    </ligand>
</feature>
<keyword evidence="1" id="KW-0547">Nucleotide-binding</keyword>
<keyword evidence="2" id="KW-0175">Coiled coil</keyword>
<protein>
    <recommendedName>
        <fullName evidence="4">FtsK domain-containing protein</fullName>
    </recommendedName>
</protein>
<gene>
    <name evidence="5" type="ORF">AB8998_02145</name>
</gene>
<evidence type="ECO:0000256" key="1">
    <source>
        <dbReference type="PROSITE-ProRule" id="PRU00289"/>
    </source>
</evidence>
<reference evidence="5 6" key="1">
    <citation type="submission" date="2024-08" db="EMBL/GenBank/DDBJ databases">
        <title>Mycobacterium servetensis sp. nov., a novel rapid-growing mycobacterial species recovered from a human patient in Zaragoza, Spain.</title>
        <authorList>
            <person name="Tristancho-Baro A.I."/>
            <person name="Buenestado-Serrano S."/>
            <person name="Garcia De Viedma D."/>
            <person name="Milagro-Beamonte A."/>
            <person name="Burillo N."/>
            <person name="Sanz S."/>
            <person name="Lopez-Calleja A.I."/>
            <person name="Penas-Utrilla D."/>
            <person name="Guardingo M."/>
            <person name="Garcia M.J."/>
            <person name="Vinuelas-Bayon J."/>
        </authorList>
    </citation>
    <scope>NUCLEOTIDE SEQUENCE [LARGE SCALE GENOMIC DNA]</scope>
    <source>
        <strain evidence="6">HUMS_12744610</strain>
    </source>
</reference>
<evidence type="ECO:0000256" key="2">
    <source>
        <dbReference type="SAM" id="Coils"/>
    </source>
</evidence>